<dbReference type="SMART" id="SM00855">
    <property type="entry name" value="PGAM"/>
    <property type="match status" value="1"/>
</dbReference>
<evidence type="ECO:0000313" key="1">
    <source>
        <dbReference type="EMBL" id="CUN74467.1"/>
    </source>
</evidence>
<dbReference type="InterPro" id="IPR029033">
    <property type="entry name" value="His_PPase_superfam"/>
</dbReference>
<proteinExistence type="predicted"/>
<dbReference type="CDD" id="cd07067">
    <property type="entry name" value="HP_PGM_like"/>
    <property type="match status" value="1"/>
</dbReference>
<dbReference type="Proteomes" id="UP000095431">
    <property type="component" value="Unassembled WGS sequence"/>
</dbReference>
<dbReference type="RefSeq" id="WP_055199852.1">
    <property type="nucleotide sequence ID" value="NZ_BTHH01000004.1"/>
</dbReference>
<reference evidence="1 2" key="1">
    <citation type="submission" date="2015-09" db="EMBL/GenBank/DDBJ databases">
        <authorList>
            <consortium name="Pathogen Informatics"/>
        </authorList>
    </citation>
    <scope>NUCLEOTIDE SEQUENCE [LARGE SCALE GENOMIC DNA]</scope>
    <source>
        <strain evidence="1 2">2789STDY5834863</strain>
    </source>
</reference>
<dbReference type="AlphaFoldDB" id="A0A173ZEG1"/>
<dbReference type="Gene3D" id="3.40.50.1240">
    <property type="entry name" value="Phosphoglycerate mutase-like"/>
    <property type="match status" value="1"/>
</dbReference>
<dbReference type="EMBL" id="CYZN01000005">
    <property type="protein sequence ID" value="CUN74467.1"/>
    <property type="molecule type" value="Genomic_DNA"/>
</dbReference>
<gene>
    <name evidence="1" type="ORF">ERS852478_00963</name>
</gene>
<dbReference type="SUPFAM" id="SSF53254">
    <property type="entry name" value="Phosphoglycerate mutase-like"/>
    <property type="match status" value="1"/>
</dbReference>
<name>A0A173ZEG1_9FIRM</name>
<dbReference type="InterPro" id="IPR013078">
    <property type="entry name" value="His_Pase_superF_clade-1"/>
</dbReference>
<dbReference type="Pfam" id="PF00300">
    <property type="entry name" value="His_Phos_1"/>
    <property type="match status" value="1"/>
</dbReference>
<evidence type="ECO:0000313" key="2">
    <source>
        <dbReference type="Proteomes" id="UP000095431"/>
    </source>
</evidence>
<sequence>MKLVIVRHGDPDYSIDSLTEKGWKEVEYLSERLAKLDVKEFYVSPLGRARDTASLTLKKMNRTATECDWLQEFNVLIDRPDITDRKKILWDWLPQDWTQDERFYQYDHWFENERLQKSDAKGYYDYVTGKFDQLLAEHGYVREGHYYRVTKANDDTLVFFCHFGLECVLLSHLMSVSPMVLWHGLCAAPSSVTTVNTEERREGIASFRVSAFGDISHLYVHDEPPAFAARFCEMYSNEDERH</sequence>
<organism evidence="1 2">
    <name type="scientific">Blautia wexlerae</name>
    <dbReference type="NCBI Taxonomy" id="418240"/>
    <lineage>
        <taxon>Bacteria</taxon>
        <taxon>Bacillati</taxon>
        <taxon>Bacillota</taxon>
        <taxon>Clostridia</taxon>
        <taxon>Lachnospirales</taxon>
        <taxon>Lachnospiraceae</taxon>
        <taxon>Blautia</taxon>
    </lineage>
</organism>
<protein>
    <submittedName>
        <fullName evidence="1">Alpha-ribazole phosphatase</fullName>
    </submittedName>
</protein>
<accession>A0A173ZEG1</accession>